<keyword evidence="2" id="KW-1185">Reference proteome</keyword>
<dbReference type="Proteomes" id="UP000653578">
    <property type="component" value="Unassembled WGS sequence"/>
</dbReference>
<dbReference type="EMBL" id="WHNY01000085">
    <property type="protein sequence ID" value="NOU69080.1"/>
    <property type="molecule type" value="Genomic_DNA"/>
</dbReference>
<name>A0ABX1XMK5_9BACL</name>
<protein>
    <submittedName>
        <fullName evidence="1">Uncharacterized protein</fullName>
    </submittedName>
</protein>
<dbReference type="InterPro" id="IPR029083">
    <property type="entry name" value="Imm32"/>
</dbReference>
<gene>
    <name evidence="1" type="ORF">GC096_34230</name>
</gene>
<proteinExistence type="predicted"/>
<reference evidence="1 2" key="1">
    <citation type="submission" date="2019-10" db="EMBL/GenBank/DDBJ databases">
        <title>Description of Paenibacillus humi sp. nov.</title>
        <authorList>
            <person name="Carlier A."/>
            <person name="Qi S."/>
        </authorList>
    </citation>
    <scope>NUCLEOTIDE SEQUENCE [LARGE SCALE GENOMIC DNA]</scope>
    <source>
        <strain evidence="1 2">LMG 31461</strain>
    </source>
</reference>
<accession>A0ABX1XMK5</accession>
<dbReference type="Pfam" id="PF15566">
    <property type="entry name" value="Imm32"/>
    <property type="match status" value="1"/>
</dbReference>
<comment type="caution">
    <text evidence="1">The sequence shown here is derived from an EMBL/GenBank/DDBJ whole genome shotgun (WGS) entry which is preliminary data.</text>
</comment>
<evidence type="ECO:0000313" key="2">
    <source>
        <dbReference type="Proteomes" id="UP000653578"/>
    </source>
</evidence>
<organism evidence="1 2">
    <name type="scientific">Paenibacillus plantarum</name>
    <dbReference type="NCBI Taxonomy" id="2654975"/>
    <lineage>
        <taxon>Bacteria</taxon>
        <taxon>Bacillati</taxon>
        <taxon>Bacillota</taxon>
        <taxon>Bacilli</taxon>
        <taxon>Bacillales</taxon>
        <taxon>Paenibacillaceae</taxon>
        <taxon>Paenibacillus</taxon>
    </lineage>
</organism>
<sequence>MPEYKPEKGLKIFWEDNFQIKATRLGSDFVIEANKEGLISLATQLLSMAYNNVPSGFHIHYEDVTCLEDGSASFVIEIM</sequence>
<evidence type="ECO:0000313" key="1">
    <source>
        <dbReference type="EMBL" id="NOU69080.1"/>
    </source>
</evidence>